<reference evidence="1" key="2">
    <citation type="journal article" date="2022" name="New Phytol.">
        <title>Evolutionary transition to the ectomycorrhizal habit in the genomes of a hyperdiverse lineage of mushroom-forming fungi.</title>
        <authorList>
            <person name="Looney B."/>
            <person name="Miyauchi S."/>
            <person name="Morin E."/>
            <person name="Drula E."/>
            <person name="Courty P.E."/>
            <person name="Kohler A."/>
            <person name="Kuo A."/>
            <person name="LaButti K."/>
            <person name="Pangilinan J."/>
            <person name="Lipzen A."/>
            <person name="Riley R."/>
            <person name="Andreopoulos W."/>
            <person name="He G."/>
            <person name="Johnson J."/>
            <person name="Nolan M."/>
            <person name="Tritt A."/>
            <person name="Barry K.W."/>
            <person name="Grigoriev I.V."/>
            <person name="Nagy L.G."/>
            <person name="Hibbett D."/>
            <person name="Henrissat B."/>
            <person name="Matheny P.B."/>
            <person name="Labbe J."/>
            <person name="Martin F.M."/>
        </authorList>
    </citation>
    <scope>NUCLEOTIDE SEQUENCE</scope>
    <source>
        <strain evidence="1">FP105234-sp</strain>
    </source>
</reference>
<gene>
    <name evidence="1" type="ORF">FA95DRAFT_1402398</name>
</gene>
<sequence>MGYNAVTLCIIRCGRSLGGAERLSSCRCTWRRYYRSGRDGRAATSRRAGDFVNAASSSCPVHDHVTQRSARSALLVLEGVLIAGATLVKLQVRSVCPPSLRVVLRNLCLPQTPKKLPRGTMSSSPSHAPHPKSSPPSSPFAPWSPRDNVLVVTAWRAGDADDIPFLVLELKTGQLSRRREVKPVTVVLAALQALASEHLEELDVCGVGPGASWPGAWEHARGLRRLAVDGAAALAFCASPDVLPALSEPTISGADFKERPDEAPHVLSDALPLCLAGRAHAGHILRELDVSGCSGLDDVAVRKLQEVVPGGS</sequence>
<protein>
    <submittedName>
        <fullName evidence="1">Uncharacterized protein</fullName>
    </submittedName>
</protein>
<dbReference type="Proteomes" id="UP000814033">
    <property type="component" value="Unassembled WGS sequence"/>
</dbReference>
<reference evidence="1" key="1">
    <citation type="submission" date="2021-02" db="EMBL/GenBank/DDBJ databases">
        <authorList>
            <consortium name="DOE Joint Genome Institute"/>
            <person name="Ahrendt S."/>
            <person name="Looney B.P."/>
            <person name="Miyauchi S."/>
            <person name="Morin E."/>
            <person name="Drula E."/>
            <person name="Courty P.E."/>
            <person name="Chicoki N."/>
            <person name="Fauchery L."/>
            <person name="Kohler A."/>
            <person name="Kuo A."/>
            <person name="Labutti K."/>
            <person name="Pangilinan J."/>
            <person name="Lipzen A."/>
            <person name="Riley R."/>
            <person name="Andreopoulos W."/>
            <person name="He G."/>
            <person name="Johnson J."/>
            <person name="Barry K.W."/>
            <person name="Grigoriev I.V."/>
            <person name="Nagy L."/>
            <person name="Hibbett D."/>
            <person name="Henrissat B."/>
            <person name="Matheny P.B."/>
            <person name="Labbe J."/>
            <person name="Martin F."/>
        </authorList>
    </citation>
    <scope>NUCLEOTIDE SEQUENCE</scope>
    <source>
        <strain evidence="1">FP105234-sp</strain>
    </source>
</reference>
<evidence type="ECO:0000313" key="2">
    <source>
        <dbReference type="Proteomes" id="UP000814033"/>
    </source>
</evidence>
<dbReference type="EMBL" id="MU275929">
    <property type="protein sequence ID" value="KAI0046288.1"/>
    <property type="molecule type" value="Genomic_DNA"/>
</dbReference>
<organism evidence="1 2">
    <name type="scientific">Auriscalpium vulgare</name>
    <dbReference type="NCBI Taxonomy" id="40419"/>
    <lineage>
        <taxon>Eukaryota</taxon>
        <taxon>Fungi</taxon>
        <taxon>Dikarya</taxon>
        <taxon>Basidiomycota</taxon>
        <taxon>Agaricomycotina</taxon>
        <taxon>Agaricomycetes</taxon>
        <taxon>Russulales</taxon>
        <taxon>Auriscalpiaceae</taxon>
        <taxon>Auriscalpium</taxon>
    </lineage>
</organism>
<accession>A0ACB8RQC6</accession>
<name>A0ACB8RQC6_9AGAM</name>
<evidence type="ECO:0000313" key="1">
    <source>
        <dbReference type="EMBL" id="KAI0046288.1"/>
    </source>
</evidence>
<keyword evidence="2" id="KW-1185">Reference proteome</keyword>
<proteinExistence type="predicted"/>
<comment type="caution">
    <text evidence="1">The sequence shown here is derived from an EMBL/GenBank/DDBJ whole genome shotgun (WGS) entry which is preliminary data.</text>
</comment>